<dbReference type="InterPro" id="IPR013087">
    <property type="entry name" value="Znf_C2H2_type"/>
</dbReference>
<name>A0A9J7EE90_SPOLT</name>
<dbReference type="PANTHER" id="PTHR24376:SF216">
    <property type="entry name" value="ZINC FINGER PROTEIN 420-LIKE"/>
    <property type="match status" value="1"/>
</dbReference>
<dbReference type="RefSeq" id="XP_022826427.1">
    <property type="nucleotide sequence ID" value="XM_022970659.1"/>
</dbReference>
<dbReference type="OrthoDB" id="7285826at2759"/>
<keyword evidence="9" id="KW-1185">Reference proteome</keyword>
<evidence type="ECO:0000256" key="7">
    <source>
        <dbReference type="SAM" id="MobiDB-lite"/>
    </source>
</evidence>
<feature type="compositionally biased region" description="Low complexity" evidence="7">
    <location>
        <begin position="297"/>
        <end position="307"/>
    </location>
</feature>
<evidence type="ECO:0000313" key="9">
    <source>
        <dbReference type="Proteomes" id="UP000301870"/>
    </source>
</evidence>
<dbReference type="GO" id="GO:0008270">
    <property type="term" value="F:zinc ion binding"/>
    <property type="evidence" value="ECO:0007669"/>
    <property type="project" value="UniProtKB-KW"/>
</dbReference>
<evidence type="ECO:0000256" key="1">
    <source>
        <dbReference type="ARBA" id="ARBA00004123"/>
    </source>
</evidence>
<dbReference type="GO" id="GO:0001228">
    <property type="term" value="F:DNA-binding transcription activator activity, RNA polymerase II-specific"/>
    <property type="evidence" value="ECO:0007669"/>
    <property type="project" value="TreeGrafter"/>
</dbReference>
<feature type="region of interest" description="Disordered" evidence="7">
    <location>
        <begin position="127"/>
        <end position="150"/>
    </location>
</feature>
<dbReference type="GO" id="GO:0005634">
    <property type="term" value="C:nucleus"/>
    <property type="evidence" value="ECO:0007669"/>
    <property type="project" value="UniProtKB-SubCell"/>
</dbReference>
<protein>
    <submittedName>
        <fullName evidence="10">Zinc finger protein 611-like</fullName>
    </submittedName>
</protein>
<sequence length="786" mass="90293">MSDEIDIEEHDIMNDPSIKSIFPDLSVIKKEINEYYEGGSNVPEDTQLEKTIIKEELDTSHTNNSNVPDVANTSQCVETRQEKVVIKKELDAIHSAGNNKLDVANTSQGIGLDNQQEKVVIKTELDGTHSASNNEPNITNNSQDSKAETESDTALKYIHENIIVLGSKPSTRYDNTDNKSIDKVAKIQLKRIDNFLESCKRYCEECLIVFPKKNLFNLHKINKHKKQDRLLRAQRQHLNTTPKPTETKDNPNKIVVGQLPQEDSTELSCFHCKQLFPNKSCLIEHLYKVLEPNEIKTNNTSTASTTNDENKEEECADESVNNLKKSNTKQPSTVQLKHKNNHTTKKNDKSKLPQKILRKRKLLNKNNTNEHVPKKKCVTDDSIVYDDSDEGGKKEKELLYRCFICSKYNITYKHYSRHVITDHNIQPPTNVKKVPFDPKCTFCSSKLANMKYYNIHLYRSHRQQQKGVNFRPNGNIVQKNSYQFALKSVLFKCMTCELCFLTSDAAINHSKHKLNNTKKCSKCHRLFNSEYMAIHKNQHSQSKTFTVHTLADTASNSVLYKCSECAVHYSEEMFLKHNSKCHSETPNSSHCKICDILINSDDMQVHNLSHKKHKMLYSDFIIIESDIMDNKDTKLEKVTKKLNILFCKTCDCFMVKNSIVHCQGKCSHISKTICKDCGLVMSIKAHLIHRETHKKKYVSLFDYTFIDIKSKKQIIPPIPVYPKCNICGVHFLRKSAIRSHTCEEQDYISCSICSIKLTEHAYKLHIPFHSYSKPNTIRNLEDAVSL</sequence>
<keyword evidence="6" id="KW-0539">Nucleus</keyword>
<feature type="region of interest" description="Disordered" evidence="7">
    <location>
        <begin position="297"/>
        <end position="353"/>
    </location>
</feature>
<keyword evidence="3" id="KW-0677">Repeat</keyword>
<evidence type="ECO:0000256" key="4">
    <source>
        <dbReference type="ARBA" id="ARBA00022771"/>
    </source>
</evidence>
<evidence type="ECO:0000259" key="8">
    <source>
        <dbReference type="PROSITE" id="PS00028"/>
    </source>
</evidence>
<evidence type="ECO:0000256" key="2">
    <source>
        <dbReference type="ARBA" id="ARBA00022723"/>
    </source>
</evidence>
<feature type="compositionally biased region" description="Polar residues" evidence="7">
    <location>
        <begin position="319"/>
        <end position="335"/>
    </location>
</feature>
<evidence type="ECO:0000256" key="5">
    <source>
        <dbReference type="ARBA" id="ARBA00022833"/>
    </source>
</evidence>
<evidence type="ECO:0000313" key="10">
    <source>
        <dbReference type="RefSeq" id="XP_022826427.1"/>
    </source>
</evidence>
<gene>
    <name evidence="10" type="primary">LOC111356349</name>
</gene>
<proteinExistence type="predicted"/>
<feature type="domain" description="C2H2-type" evidence="8">
    <location>
        <begin position="203"/>
        <end position="224"/>
    </location>
</feature>
<evidence type="ECO:0000256" key="6">
    <source>
        <dbReference type="ARBA" id="ARBA00023242"/>
    </source>
</evidence>
<dbReference type="GeneID" id="111356349"/>
<comment type="subcellular location">
    <subcellularLocation>
        <location evidence="1">Nucleus</location>
    </subcellularLocation>
</comment>
<evidence type="ECO:0000256" key="3">
    <source>
        <dbReference type="ARBA" id="ARBA00022737"/>
    </source>
</evidence>
<keyword evidence="2" id="KW-0479">Metal-binding</keyword>
<keyword evidence="4" id="KW-0863">Zinc-finger</keyword>
<dbReference type="SMART" id="SM00355">
    <property type="entry name" value="ZnF_C2H2"/>
    <property type="match status" value="10"/>
</dbReference>
<dbReference type="GO" id="GO:0000978">
    <property type="term" value="F:RNA polymerase II cis-regulatory region sequence-specific DNA binding"/>
    <property type="evidence" value="ECO:0007669"/>
    <property type="project" value="TreeGrafter"/>
</dbReference>
<dbReference type="KEGG" id="sliu:111356349"/>
<dbReference type="PANTHER" id="PTHR24376">
    <property type="entry name" value="ZINC FINGER PROTEIN"/>
    <property type="match status" value="1"/>
</dbReference>
<dbReference type="Proteomes" id="UP000301870">
    <property type="component" value="Chromosome 2"/>
</dbReference>
<dbReference type="AlphaFoldDB" id="A0A9J7EE90"/>
<organism evidence="9 10">
    <name type="scientific">Spodoptera litura</name>
    <name type="common">Asian cotton leafworm</name>
    <dbReference type="NCBI Taxonomy" id="69820"/>
    <lineage>
        <taxon>Eukaryota</taxon>
        <taxon>Metazoa</taxon>
        <taxon>Ecdysozoa</taxon>
        <taxon>Arthropoda</taxon>
        <taxon>Hexapoda</taxon>
        <taxon>Insecta</taxon>
        <taxon>Pterygota</taxon>
        <taxon>Neoptera</taxon>
        <taxon>Endopterygota</taxon>
        <taxon>Lepidoptera</taxon>
        <taxon>Glossata</taxon>
        <taxon>Ditrysia</taxon>
        <taxon>Noctuoidea</taxon>
        <taxon>Noctuidae</taxon>
        <taxon>Amphipyrinae</taxon>
        <taxon>Spodoptera</taxon>
    </lineage>
</organism>
<accession>A0A9J7EE90</accession>
<dbReference type="PROSITE" id="PS00028">
    <property type="entry name" value="ZINC_FINGER_C2H2_1"/>
    <property type="match status" value="1"/>
</dbReference>
<feature type="compositionally biased region" description="Polar residues" evidence="7">
    <location>
        <begin position="129"/>
        <end position="144"/>
    </location>
</feature>
<keyword evidence="5" id="KW-0862">Zinc</keyword>
<reference evidence="10" key="1">
    <citation type="submission" date="2025-08" db="UniProtKB">
        <authorList>
            <consortium name="RefSeq"/>
        </authorList>
    </citation>
    <scope>IDENTIFICATION</scope>
    <source>
        <strain evidence="10">Ishihara</strain>
        <tissue evidence="10">Whole body</tissue>
    </source>
</reference>